<reference evidence="2" key="1">
    <citation type="submission" date="2022-07" db="EMBL/GenBank/DDBJ databases">
        <title>Fungi with potential for degradation of polypropylene.</title>
        <authorList>
            <person name="Gostincar C."/>
        </authorList>
    </citation>
    <scope>NUCLEOTIDE SEQUENCE</scope>
    <source>
        <strain evidence="2">EXF-13287</strain>
    </source>
</reference>
<comment type="caution">
    <text evidence="2">The sequence shown here is derived from an EMBL/GenBank/DDBJ whole genome shotgun (WGS) entry which is preliminary data.</text>
</comment>
<name>A0AA38W209_9PEZI</name>
<keyword evidence="3" id="KW-1185">Reference proteome</keyword>
<feature type="region of interest" description="Disordered" evidence="1">
    <location>
        <begin position="117"/>
        <end position="136"/>
    </location>
</feature>
<accession>A0AA38W209</accession>
<evidence type="ECO:0000313" key="2">
    <source>
        <dbReference type="EMBL" id="KAJ9160896.1"/>
    </source>
</evidence>
<evidence type="ECO:0000256" key="1">
    <source>
        <dbReference type="SAM" id="MobiDB-lite"/>
    </source>
</evidence>
<dbReference type="Proteomes" id="UP001174691">
    <property type="component" value="Unassembled WGS sequence"/>
</dbReference>
<protein>
    <submittedName>
        <fullName evidence="2">Uncharacterized protein</fullName>
    </submittedName>
</protein>
<evidence type="ECO:0000313" key="3">
    <source>
        <dbReference type="Proteomes" id="UP001174691"/>
    </source>
</evidence>
<organism evidence="2 3">
    <name type="scientific">Coniochaeta hoffmannii</name>
    <dbReference type="NCBI Taxonomy" id="91930"/>
    <lineage>
        <taxon>Eukaryota</taxon>
        <taxon>Fungi</taxon>
        <taxon>Dikarya</taxon>
        <taxon>Ascomycota</taxon>
        <taxon>Pezizomycotina</taxon>
        <taxon>Sordariomycetes</taxon>
        <taxon>Sordariomycetidae</taxon>
        <taxon>Coniochaetales</taxon>
        <taxon>Coniochaetaceae</taxon>
        <taxon>Coniochaeta</taxon>
    </lineage>
</organism>
<proteinExistence type="predicted"/>
<dbReference type="AlphaFoldDB" id="A0AA38W209"/>
<dbReference type="EMBL" id="JANBVN010000029">
    <property type="protein sequence ID" value="KAJ9160896.1"/>
    <property type="molecule type" value="Genomic_DNA"/>
</dbReference>
<sequence>MTSRFSFSRSGTETSTSTSGSGSSTWSRPSIKGRAMTWRDKEKKKQELSLVEDFYSVYELDWDKLRGWLAETFPELEFGEQYDSSGDYYRFKIPRKLTEEEKGEIWYLRNDQQQYRPQVLVPPSNPVDSTSAQYPI</sequence>
<feature type="compositionally biased region" description="Polar residues" evidence="1">
    <location>
        <begin position="126"/>
        <end position="136"/>
    </location>
</feature>
<feature type="region of interest" description="Disordered" evidence="1">
    <location>
        <begin position="1"/>
        <end position="30"/>
    </location>
</feature>
<gene>
    <name evidence="2" type="ORF">NKR19_g2794</name>
</gene>